<dbReference type="EMBL" id="UINC01018458">
    <property type="protein sequence ID" value="SVA77551.1"/>
    <property type="molecule type" value="Genomic_DNA"/>
</dbReference>
<dbReference type="PANTHER" id="PTHR36443:SF1">
    <property type="entry name" value="BSR5223 PROTEIN"/>
    <property type="match status" value="1"/>
</dbReference>
<protein>
    <recommendedName>
        <fullName evidence="3">DUF2905 domain-containing protein</fullName>
    </recommendedName>
</protein>
<evidence type="ECO:0000313" key="2">
    <source>
        <dbReference type="EMBL" id="SVA77551.1"/>
    </source>
</evidence>
<proteinExistence type="predicted"/>
<keyword evidence="1" id="KW-1133">Transmembrane helix</keyword>
<accession>A0A381YLT8</accession>
<evidence type="ECO:0008006" key="3">
    <source>
        <dbReference type="Google" id="ProtNLM"/>
    </source>
</evidence>
<dbReference type="Pfam" id="PF11146">
    <property type="entry name" value="DUF2905"/>
    <property type="match status" value="1"/>
</dbReference>
<dbReference type="PANTHER" id="PTHR36443">
    <property type="entry name" value="BSR5223 PROTEIN"/>
    <property type="match status" value="1"/>
</dbReference>
<dbReference type="AlphaFoldDB" id="A0A381YLT8"/>
<reference evidence="2" key="1">
    <citation type="submission" date="2018-05" db="EMBL/GenBank/DDBJ databases">
        <authorList>
            <person name="Lanie J.A."/>
            <person name="Ng W.-L."/>
            <person name="Kazmierczak K.M."/>
            <person name="Andrzejewski T.M."/>
            <person name="Davidsen T.M."/>
            <person name="Wayne K.J."/>
            <person name="Tettelin H."/>
            <person name="Glass J.I."/>
            <person name="Rusch D."/>
            <person name="Podicherti R."/>
            <person name="Tsui H.-C.T."/>
            <person name="Winkler M.E."/>
        </authorList>
    </citation>
    <scope>NUCLEOTIDE SEQUENCE</scope>
</reference>
<gene>
    <name evidence="2" type="ORF">METZ01_LOCUS130405</name>
</gene>
<sequence length="60" mass="6428">MVIIGLMVTALGGLMILGLPLGRLPGDLVFRRGNVTVYVPIVTSIAVSLLATLFFAIMRR</sequence>
<keyword evidence="1" id="KW-0812">Transmembrane</keyword>
<dbReference type="InterPro" id="IPR021320">
    <property type="entry name" value="DUF2905"/>
</dbReference>
<keyword evidence="1" id="KW-0472">Membrane</keyword>
<feature type="transmembrane region" description="Helical" evidence="1">
    <location>
        <begin position="37"/>
        <end position="57"/>
    </location>
</feature>
<name>A0A381YLT8_9ZZZZ</name>
<organism evidence="2">
    <name type="scientific">marine metagenome</name>
    <dbReference type="NCBI Taxonomy" id="408172"/>
    <lineage>
        <taxon>unclassified sequences</taxon>
        <taxon>metagenomes</taxon>
        <taxon>ecological metagenomes</taxon>
    </lineage>
</organism>
<evidence type="ECO:0000256" key="1">
    <source>
        <dbReference type="SAM" id="Phobius"/>
    </source>
</evidence>